<dbReference type="AlphaFoldDB" id="A0A3B8WJ16"/>
<reference evidence="6 7" key="1">
    <citation type="journal article" date="2018" name="Nat. Biotechnol.">
        <title>A standardized bacterial taxonomy based on genome phylogeny substantially revises the tree of life.</title>
        <authorList>
            <person name="Parks D.H."/>
            <person name="Chuvochina M."/>
            <person name="Waite D.W."/>
            <person name="Rinke C."/>
            <person name="Skarshewski A."/>
            <person name="Chaumeil P.A."/>
            <person name="Hugenholtz P."/>
        </authorList>
    </citation>
    <scope>NUCLEOTIDE SEQUENCE [LARGE SCALE GENOMIC DNA]</scope>
    <source>
        <strain evidence="6">UBA9049</strain>
    </source>
</reference>
<dbReference type="PANTHER" id="PTHR46056">
    <property type="entry name" value="LONG-CHAIN-ALCOHOL OXIDASE"/>
    <property type="match status" value="1"/>
</dbReference>
<evidence type="ECO:0000313" key="6">
    <source>
        <dbReference type="EMBL" id="HAC30239.1"/>
    </source>
</evidence>
<accession>A0A3B8WJ16</accession>
<organism evidence="6 7">
    <name type="scientific">Marinobacter nauticus</name>
    <name type="common">Marinobacter hydrocarbonoclasticus</name>
    <name type="synonym">Marinobacter aquaeolei</name>
    <dbReference type="NCBI Taxonomy" id="2743"/>
    <lineage>
        <taxon>Bacteria</taxon>
        <taxon>Pseudomonadati</taxon>
        <taxon>Pseudomonadota</taxon>
        <taxon>Gammaproteobacteria</taxon>
        <taxon>Pseudomonadales</taxon>
        <taxon>Marinobacteraceae</taxon>
        <taxon>Marinobacter</taxon>
    </lineage>
</organism>
<feature type="domain" description="Glucose-methanol-choline oxidoreductase C-terminal" evidence="5">
    <location>
        <begin position="14"/>
        <end position="68"/>
    </location>
</feature>
<comment type="caution">
    <text evidence="6">The sequence shown here is derived from an EMBL/GenBank/DDBJ whole genome shotgun (WGS) entry which is preliminary data.</text>
</comment>
<dbReference type="Proteomes" id="UP000261325">
    <property type="component" value="Unassembled WGS sequence"/>
</dbReference>
<dbReference type="GO" id="GO:0016614">
    <property type="term" value="F:oxidoreductase activity, acting on CH-OH group of donors"/>
    <property type="evidence" value="ECO:0007669"/>
    <property type="project" value="InterPro"/>
</dbReference>
<evidence type="ECO:0000259" key="5">
    <source>
        <dbReference type="Pfam" id="PF05199"/>
    </source>
</evidence>
<evidence type="ECO:0000256" key="3">
    <source>
        <dbReference type="ARBA" id="ARBA00022827"/>
    </source>
</evidence>
<evidence type="ECO:0000313" key="7">
    <source>
        <dbReference type="Proteomes" id="UP000261325"/>
    </source>
</evidence>
<dbReference type="Pfam" id="PF05199">
    <property type="entry name" value="GMC_oxred_C"/>
    <property type="match status" value="1"/>
</dbReference>
<gene>
    <name evidence="6" type="ORF">DCF82_20895</name>
</gene>
<dbReference type="PANTHER" id="PTHR46056:SF12">
    <property type="entry name" value="LONG-CHAIN-ALCOHOL OXIDASE"/>
    <property type="match status" value="1"/>
</dbReference>
<keyword evidence="4" id="KW-0560">Oxidoreductase</keyword>
<dbReference type="Gene3D" id="3.50.50.60">
    <property type="entry name" value="FAD/NAD(P)-binding domain"/>
    <property type="match status" value="1"/>
</dbReference>
<sequence>NNLPMKPHRARLFTAHQMGGCSMGTDPKTSVVNGFGEHHHIANLNIHDASIFPTSIGANPQLSVYALAARNSSRLAQRLANSA</sequence>
<protein>
    <submittedName>
        <fullName evidence="6">GMC family oxidoreductase</fullName>
    </submittedName>
</protein>
<evidence type="ECO:0000256" key="4">
    <source>
        <dbReference type="ARBA" id="ARBA00023002"/>
    </source>
</evidence>
<evidence type="ECO:0000256" key="2">
    <source>
        <dbReference type="ARBA" id="ARBA00022630"/>
    </source>
</evidence>
<dbReference type="InterPro" id="IPR007867">
    <property type="entry name" value="GMC_OxRtase_C"/>
</dbReference>
<feature type="non-terminal residue" evidence="6">
    <location>
        <position position="1"/>
    </location>
</feature>
<dbReference type="SUPFAM" id="SSF51905">
    <property type="entry name" value="FAD/NAD(P)-binding domain"/>
    <property type="match status" value="1"/>
</dbReference>
<dbReference type="InterPro" id="IPR036188">
    <property type="entry name" value="FAD/NAD-bd_sf"/>
</dbReference>
<comment type="similarity">
    <text evidence="1">Belongs to the GMC oxidoreductase family.</text>
</comment>
<keyword evidence="2" id="KW-0285">Flavoprotein</keyword>
<name>A0A3B8WJ16_MARNT</name>
<keyword evidence="3" id="KW-0274">FAD</keyword>
<proteinExistence type="inferred from homology"/>
<evidence type="ECO:0000256" key="1">
    <source>
        <dbReference type="ARBA" id="ARBA00010790"/>
    </source>
</evidence>
<dbReference type="EMBL" id="DLYI01000287">
    <property type="protein sequence ID" value="HAC30239.1"/>
    <property type="molecule type" value="Genomic_DNA"/>
</dbReference>